<evidence type="ECO:0000256" key="5">
    <source>
        <dbReference type="ARBA" id="ARBA00022793"/>
    </source>
</evidence>
<dbReference type="GO" id="GO:0004590">
    <property type="term" value="F:orotidine-5'-phosphate decarboxylase activity"/>
    <property type="evidence" value="ECO:0007669"/>
    <property type="project" value="UniProtKB-EC"/>
</dbReference>
<dbReference type="STRING" id="1802593.A2172_00430"/>
<comment type="pathway">
    <text evidence="2">Pyrimidine metabolism; UMP biosynthesis via de novo pathway; UMP from orotate: step 2/2.</text>
</comment>
<dbReference type="GO" id="GO:0006207">
    <property type="term" value="P:'de novo' pyrimidine nucleobase biosynthetic process"/>
    <property type="evidence" value="ECO:0007669"/>
    <property type="project" value="InterPro"/>
</dbReference>
<organism evidence="11 12">
    <name type="scientific">Candidatus Woykebacteria bacterium RBG_13_40_15</name>
    <dbReference type="NCBI Taxonomy" id="1802593"/>
    <lineage>
        <taxon>Bacteria</taxon>
        <taxon>Candidatus Woykeibacteriota</taxon>
    </lineage>
</organism>
<evidence type="ECO:0000256" key="1">
    <source>
        <dbReference type="ARBA" id="ARBA00002356"/>
    </source>
</evidence>
<evidence type="ECO:0000313" key="12">
    <source>
        <dbReference type="Proteomes" id="UP000176631"/>
    </source>
</evidence>
<evidence type="ECO:0000259" key="10">
    <source>
        <dbReference type="SMART" id="SM00934"/>
    </source>
</evidence>
<dbReference type="EMBL" id="MHCP01000014">
    <property type="protein sequence ID" value="OGY24316.1"/>
    <property type="molecule type" value="Genomic_DNA"/>
</dbReference>
<dbReference type="InterPro" id="IPR013785">
    <property type="entry name" value="Aldolase_TIM"/>
</dbReference>
<proteinExistence type="predicted"/>
<dbReference type="EC" id="4.1.1.23" evidence="3"/>
<keyword evidence="7" id="KW-0456">Lyase</keyword>
<feature type="binding site" evidence="9">
    <location>
        <position position="18"/>
    </location>
    <ligand>
        <name>substrate</name>
    </ligand>
</feature>
<feature type="domain" description="Orotidine 5'-phosphate decarboxylase" evidence="10">
    <location>
        <begin position="12"/>
        <end position="228"/>
    </location>
</feature>
<keyword evidence="5" id="KW-0210">Decarboxylase</keyword>
<evidence type="ECO:0000256" key="7">
    <source>
        <dbReference type="ARBA" id="ARBA00023239"/>
    </source>
</evidence>
<feature type="binding site" evidence="9">
    <location>
        <position position="124"/>
    </location>
    <ligand>
        <name>substrate</name>
    </ligand>
</feature>
<dbReference type="PANTHER" id="PTHR32119">
    <property type="entry name" value="OROTIDINE 5'-PHOSPHATE DECARBOXYLASE"/>
    <property type="match status" value="1"/>
</dbReference>
<dbReference type="Gene3D" id="3.20.20.70">
    <property type="entry name" value="Aldolase class I"/>
    <property type="match status" value="1"/>
</dbReference>
<name>A0A1G1W9F3_9BACT</name>
<evidence type="ECO:0000256" key="4">
    <source>
        <dbReference type="ARBA" id="ARBA00021923"/>
    </source>
</evidence>
<accession>A0A1G1W9F3</accession>
<dbReference type="GO" id="GO:0044205">
    <property type="term" value="P:'de novo' UMP biosynthetic process"/>
    <property type="evidence" value="ECO:0007669"/>
    <property type="project" value="InterPro"/>
</dbReference>
<dbReference type="InterPro" id="IPR011060">
    <property type="entry name" value="RibuloseP-bd_barrel"/>
</dbReference>
<gene>
    <name evidence="11" type="ORF">A2172_00430</name>
</gene>
<feature type="binding site" evidence="9">
    <location>
        <position position="192"/>
    </location>
    <ligand>
        <name>substrate</name>
    </ligand>
</feature>
<feature type="binding site" evidence="9">
    <location>
        <position position="40"/>
    </location>
    <ligand>
        <name>substrate</name>
    </ligand>
</feature>
<evidence type="ECO:0000256" key="6">
    <source>
        <dbReference type="ARBA" id="ARBA00022975"/>
    </source>
</evidence>
<evidence type="ECO:0000256" key="2">
    <source>
        <dbReference type="ARBA" id="ARBA00004861"/>
    </source>
</evidence>
<evidence type="ECO:0000256" key="8">
    <source>
        <dbReference type="ARBA" id="ARBA00033428"/>
    </source>
</evidence>
<dbReference type="InterPro" id="IPR014732">
    <property type="entry name" value="OMPdecase"/>
</dbReference>
<feature type="binding site" evidence="9">
    <location>
        <position position="212"/>
    </location>
    <ligand>
        <name>substrate</name>
    </ligand>
</feature>
<evidence type="ECO:0000313" key="11">
    <source>
        <dbReference type="EMBL" id="OGY24316.1"/>
    </source>
</evidence>
<dbReference type="Pfam" id="PF00215">
    <property type="entry name" value="OMPdecase"/>
    <property type="match status" value="1"/>
</dbReference>
<reference evidence="11 12" key="1">
    <citation type="journal article" date="2016" name="Nat. Commun.">
        <title>Thousands of microbial genomes shed light on interconnected biogeochemical processes in an aquifer system.</title>
        <authorList>
            <person name="Anantharaman K."/>
            <person name="Brown C.T."/>
            <person name="Hug L.A."/>
            <person name="Sharon I."/>
            <person name="Castelle C.J."/>
            <person name="Probst A.J."/>
            <person name="Thomas B.C."/>
            <person name="Singh A."/>
            <person name="Wilkins M.J."/>
            <person name="Karaoz U."/>
            <person name="Brodie E.L."/>
            <person name="Williams K.H."/>
            <person name="Hubbard S.S."/>
            <person name="Banfield J.F."/>
        </authorList>
    </citation>
    <scope>NUCLEOTIDE SEQUENCE [LARGE SCALE GENOMIC DNA]</scope>
</reference>
<evidence type="ECO:0000256" key="9">
    <source>
        <dbReference type="PIRSR" id="PIRSR614732-2"/>
    </source>
</evidence>
<dbReference type="InterPro" id="IPR001754">
    <property type="entry name" value="OMPdeCOase_dom"/>
</dbReference>
<dbReference type="SUPFAM" id="SSF51366">
    <property type="entry name" value="Ribulose-phoshate binding barrel"/>
    <property type="match status" value="1"/>
</dbReference>
<comment type="caution">
    <text evidence="11">The sequence shown here is derived from an EMBL/GenBank/DDBJ whole genome shotgun (WGS) entry which is preliminary data.</text>
</comment>
<dbReference type="AlphaFoldDB" id="A0A1G1W9F3"/>
<keyword evidence="6" id="KW-0665">Pyrimidine biosynthesis</keyword>
<dbReference type="PANTHER" id="PTHR32119:SF2">
    <property type="entry name" value="OROTIDINE 5'-PHOSPHATE DECARBOXYLASE"/>
    <property type="match status" value="1"/>
</dbReference>
<dbReference type="GO" id="GO:0005829">
    <property type="term" value="C:cytosol"/>
    <property type="evidence" value="ECO:0007669"/>
    <property type="project" value="TreeGrafter"/>
</dbReference>
<feature type="binding site" evidence="9">
    <location>
        <position position="181"/>
    </location>
    <ligand>
        <name>substrate</name>
    </ligand>
</feature>
<evidence type="ECO:0000256" key="3">
    <source>
        <dbReference type="ARBA" id="ARBA00012321"/>
    </source>
</evidence>
<dbReference type="SMART" id="SM00934">
    <property type="entry name" value="OMPdecase"/>
    <property type="match status" value="1"/>
</dbReference>
<dbReference type="Proteomes" id="UP000176631">
    <property type="component" value="Unassembled WGS sequence"/>
</dbReference>
<protein>
    <recommendedName>
        <fullName evidence="4">Orotidine 5'-phosphate decarboxylase</fullName>
        <ecNumber evidence="3">4.1.1.23</ecNumber>
    </recommendedName>
    <alternativeName>
        <fullName evidence="8">OMP decarboxylase</fullName>
    </alternativeName>
</protein>
<comment type="function">
    <text evidence="1">Catalyzes the decarboxylation of orotidine 5'-monophosphate (OMP) to uridine 5'-monophosphate (UMP).</text>
</comment>
<sequence length="242" mass="26136">MVRFNVDLSRPILCLALDEGSLEGNLKLAEQAAGEVDMLKINDDSVDDAGLRACVEPFLQFRLPFWVDMKMLKGARTMGERATSAAKLGASFINAYALAERLLKGPVDALVGTETGLLGLTVPTHFGEAYCQLVFRRSLPDSVRFLSEIAMVQSLDGLILPPTTLSAVEDIDTIKATPAIRSDWSEKKANDQESSATPAEAVLGGSKILIVGSPIRKYPDGPAAGARRIKEEMLEAFERRGA</sequence>